<dbReference type="GO" id="GO:0005829">
    <property type="term" value="C:cytosol"/>
    <property type="evidence" value="ECO:0007669"/>
    <property type="project" value="TreeGrafter"/>
</dbReference>
<accession>G6YIL8</accession>
<dbReference type="NCBIfam" id="TIGR00099">
    <property type="entry name" value="Cof-subfamily"/>
    <property type="match status" value="1"/>
</dbReference>
<reference evidence="1 2" key="1">
    <citation type="journal article" date="2012" name="J. Bacteriol.">
        <title>Draft Genome Sequence of Plant Growth-Promoting Rhizobium Mesorhizobium amorphae, Isolated from Zinc-Lead Mine Tailings.</title>
        <authorList>
            <person name="Hao X."/>
            <person name="Lin Y."/>
            <person name="Johnstone L."/>
            <person name="Baltrus D.A."/>
            <person name="Miller S.J."/>
            <person name="Wei G."/>
            <person name="Rensing C."/>
        </authorList>
    </citation>
    <scope>NUCLEOTIDE SEQUENCE [LARGE SCALE GENOMIC DNA]</scope>
    <source>
        <strain evidence="1 2">CCNWGS0123</strain>
    </source>
</reference>
<proteinExistence type="predicted"/>
<dbReference type="SUPFAM" id="SSF56784">
    <property type="entry name" value="HAD-like"/>
    <property type="match status" value="1"/>
</dbReference>
<organism evidence="1 2">
    <name type="scientific">Mesorhizobium amorphae CCNWGS0123</name>
    <dbReference type="NCBI Taxonomy" id="1082933"/>
    <lineage>
        <taxon>Bacteria</taxon>
        <taxon>Pseudomonadati</taxon>
        <taxon>Pseudomonadota</taxon>
        <taxon>Alphaproteobacteria</taxon>
        <taxon>Hyphomicrobiales</taxon>
        <taxon>Phyllobacteriaceae</taxon>
        <taxon>Mesorhizobium</taxon>
    </lineage>
</organism>
<dbReference type="OrthoDB" id="7847955at2"/>
<dbReference type="PATRIC" id="fig|1082933.3.peg.5677"/>
<dbReference type="PANTHER" id="PTHR10000">
    <property type="entry name" value="PHOSPHOSERINE PHOSPHATASE"/>
    <property type="match status" value="1"/>
</dbReference>
<keyword evidence="2" id="KW-1185">Reference proteome</keyword>
<dbReference type="InterPro" id="IPR023214">
    <property type="entry name" value="HAD_sf"/>
</dbReference>
<dbReference type="InterPro" id="IPR006379">
    <property type="entry name" value="HAD-SF_hydro_IIB"/>
</dbReference>
<dbReference type="NCBIfam" id="TIGR01484">
    <property type="entry name" value="HAD-SF-IIB"/>
    <property type="match status" value="1"/>
</dbReference>
<dbReference type="STRING" id="1082933.A6B35_25570"/>
<sequence length="280" mass="29109">MTIPRLIVTDVDRTLLTHDHVLPQRVADALHVAREAGIMIVLATARSPLGLKPYAEKLGIAGLAICFNGGWIGNVSTGVALSEQRIGRTDALHTMATAQAAGVRPMWFTGHAIHALAEDPIIAREAGVTAEPLIVAKALEDLPGEPGKIMCVAAQPTDREAFGALRVQLARCLSVSGSHPRLLEIGPLGISKKTAIATVAAELGMAASDCAAAGDAENDLEMLAWAGTAVTVENAVPEAKRLAHFVGPSCDEGGLADAVAWLLQRQSTLAMADETGGRNG</sequence>
<dbReference type="Gene3D" id="3.40.50.1000">
    <property type="entry name" value="HAD superfamily/HAD-like"/>
    <property type="match status" value="1"/>
</dbReference>
<name>G6YIL8_9HYPH</name>
<protein>
    <recommendedName>
        <fullName evidence="3">Cof-like hydrolase</fullName>
    </recommendedName>
</protein>
<dbReference type="InterPro" id="IPR000150">
    <property type="entry name" value="Cof"/>
</dbReference>
<dbReference type="GO" id="GO:0016791">
    <property type="term" value="F:phosphatase activity"/>
    <property type="evidence" value="ECO:0007669"/>
    <property type="project" value="UniProtKB-ARBA"/>
</dbReference>
<evidence type="ECO:0000313" key="2">
    <source>
        <dbReference type="Proteomes" id="UP000002949"/>
    </source>
</evidence>
<evidence type="ECO:0008006" key="3">
    <source>
        <dbReference type="Google" id="ProtNLM"/>
    </source>
</evidence>
<dbReference type="PANTHER" id="PTHR10000:SF8">
    <property type="entry name" value="HAD SUPERFAMILY HYDROLASE-LIKE, TYPE 3"/>
    <property type="match status" value="1"/>
</dbReference>
<dbReference type="RefSeq" id="WP_006205610.1">
    <property type="nucleotide sequence ID" value="NZ_AGSN01000204.1"/>
</dbReference>
<dbReference type="EMBL" id="AGSN01000204">
    <property type="protein sequence ID" value="EHH06235.1"/>
    <property type="molecule type" value="Genomic_DNA"/>
</dbReference>
<dbReference type="eggNOG" id="COG0561">
    <property type="taxonomic scope" value="Bacteria"/>
</dbReference>
<dbReference type="AlphaFoldDB" id="G6YIL8"/>
<dbReference type="Pfam" id="PF08282">
    <property type="entry name" value="Hydrolase_3"/>
    <property type="match status" value="1"/>
</dbReference>
<evidence type="ECO:0000313" key="1">
    <source>
        <dbReference type="EMBL" id="EHH06235.1"/>
    </source>
</evidence>
<dbReference type="Proteomes" id="UP000002949">
    <property type="component" value="Unassembled WGS sequence"/>
</dbReference>
<gene>
    <name evidence="1" type="ORF">MEA186_29217</name>
</gene>
<dbReference type="InterPro" id="IPR036412">
    <property type="entry name" value="HAD-like_sf"/>
</dbReference>
<dbReference type="GO" id="GO:0000287">
    <property type="term" value="F:magnesium ion binding"/>
    <property type="evidence" value="ECO:0007669"/>
    <property type="project" value="TreeGrafter"/>
</dbReference>
<dbReference type="Gene3D" id="3.30.1240.10">
    <property type="match status" value="1"/>
</dbReference>
<dbReference type="KEGG" id="mamo:A6B35_25570"/>